<keyword evidence="2" id="KW-1185">Reference proteome</keyword>
<sequence>MFVNSFTRSKKIKNDLIPCRFRPFNCSISFTKAEIKTFSVDPLQIQIFHKLQLLFYKLLTQKSQRKMTMTDIKSLSFP</sequence>
<accession>A0A8X6NEI4</accession>
<gene>
    <name evidence="1" type="ORF">NPIL_216071</name>
</gene>
<dbReference type="EMBL" id="BMAW01008854">
    <property type="protein sequence ID" value="GFT10733.1"/>
    <property type="molecule type" value="Genomic_DNA"/>
</dbReference>
<dbReference type="Proteomes" id="UP000887013">
    <property type="component" value="Unassembled WGS sequence"/>
</dbReference>
<name>A0A8X6NEI4_NEPPI</name>
<reference evidence="1" key="1">
    <citation type="submission" date="2020-08" db="EMBL/GenBank/DDBJ databases">
        <title>Multicomponent nature underlies the extraordinary mechanical properties of spider dragline silk.</title>
        <authorList>
            <person name="Kono N."/>
            <person name="Nakamura H."/>
            <person name="Mori M."/>
            <person name="Yoshida Y."/>
            <person name="Ohtoshi R."/>
            <person name="Malay A.D."/>
            <person name="Moran D.A.P."/>
            <person name="Tomita M."/>
            <person name="Numata K."/>
            <person name="Arakawa K."/>
        </authorList>
    </citation>
    <scope>NUCLEOTIDE SEQUENCE</scope>
</reference>
<comment type="caution">
    <text evidence="1">The sequence shown here is derived from an EMBL/GenBank/DDBJ whole genome shotgun (WGS) entry which is preliminary data.</text>
</comment>
<organism evidence="1 2">
    <name type="scientific">Nephila pilipes</name>
    <name type="common">Giant wood spider</name>
    <name type="synonym">Nephila maculata</name>
    <dbReference type="NCBI Taxonomy" id="299642"/>
    <lineage>
        <taxon>Eukaryota</taxon>
        <taxon>Metazoa</taxon>
        <taxon>Ecdysozoa</taxon>
        <taxon>Arthropoda</taxon>
        <taxon>Chelicerata</taxon>
        <taxon>Arachnida</taxon>
        <taxon>Araneae</taxon>
        <taxon>Araneomorphae</taxon>
        <taxon>Entelegynae</taxon>
        <taxon>Araneoidea</taxon>
        <taxon>Nephilidae</taxon>
        <taxon>Nephila</taxon>
    </lineage>
</organism>
<proteinExistence type="predicted"/>
<evidence type="ECO:0000313" key="2">
    <source>
        <dbReference type="Proteomes" id="UP000887013"/>
    </source>
</evidence>
<dbReference type="AlphaFoldDB" id="A0A8X6NEI4"/>
<protein>
    <submittedName>
        <fullName evidence="1">Uncharacterized protein</fullName>
    </submittedName>
</protein>
<evidence type="ECO:0000313" key="1">
    <source>
        <dbReference type="EMBL" id="GFT10733.1"/>
    </source>
</evidence>